<feature type="compositionally biased region" description="Basic residues" evidence="1">
    <location>
        <begin position="38"/>
        <end position="55"/>
    </location>
</feature>
<accession>A0A4V5NLW2</accession>
<feature type="region of interest" description="Disordered" evidence="1">
    <location>
        <begin position="1"/>
        <end position="68"/>
    </location>
</feature>
<name>A0A4V5NLW2_9RHOB</name>
<evidence type="ECO:0000313" key="3">
    <source>
        <dbReference type="Proteomes" id="UP000306340"/>
    </source>
</evidence>
<sequence>MLSPFRRALRSATRTARARQKSAVKAVLLALAPPPAKPLRKKKATAASAKIRKPAPKPPTAKPRAPLG</sequence>
<dbReference type="Proteomes" id="UP000306340">
    <property type="component" value="Unassembled WGS sequence"/>
</dbReference>
<reference evidence="2 3" key="1">
    <citation type="submission" date="2019-04" db="EMBL/GenBank/DDBJ databases">
        <title>Crypto-aerobic microbial life in anoxic (sulfidic) marine sediments.</title>
        <authorList>
            <person name="Bhattacharya S."/>
            <person name="Roy C."/>
            <person name="Mondal N."/>
            <person name="Sarkar J."/>
            <person name="Mandal S."/>
            <person name="Rameez M.J."/>
            <person name="Ghosh W."/>
        </authorList>
    </citation>
    <scope>NUCLEOTIDE SEQUENCE [LARGE SCALE GENOMIC DNA]</scope>
    <source>
        <strain evidence="2 3">SBBC</strain>
    </source>
</reference>
<dbReference type="EMBL" id="SWAU01000047">
    <property type="protein sequence ID" value="TKA97257.1"/>
    <property type="molecule type" value="Genomic_DNA"/>
</dbReference>
<comment type="caution">
    <text evidence="2">The sequence shown here is derived from an EMBL/GenBank/DDBJ whole genome shotgun (WGS) entry which is preliminary data.</text>
</comment>
<protein>
    <submittedName>
        <fullName evidence="2">Poly(3-hydroxyalkanoate) granule-associated protein PhaF</fullName>
    </submittedName>
</protein>
<proteinExistence type="predicted"/>
<gene>
    <name evidence="2" type="ORF">FAZ78_06985</name>
</gene>
<feature type="non-terminal residue" evidence="2">
    <location>
        <position position="68"/>
    </location>
</feature>
<organism evidence="2 3">
    <name type="scientific">Cereibacter changlensis</name>
    <dbReference type="NCBI Taxonomy" id="402884"/>
    <lineage>
        <taxon>Bacteria</taxon>
        <taxon>Pseudomonadati</taxon>
        <taxon>Pseudomonadota</taxon>
        <taxon>Alphaproteobacteria</taxon>
        <taxon>Rhodobacterales</taxon>
        <taxon>Paracoccaceae</taxon>
        <taxon>Cereibacter</taxon>
    </lineage>
</organism>
<dbReference type="AlphaFoldDB" id="A0A4V5NLW2"/>
<evidence type="ECO:0000313" key="2">
    <source>
        <dbReference type="EMBL" id="TKA97257.1"/>
    </source>
</evidence>
<evidence type="ECO:0000256" key="1">
    <source>
        <dbReference type="SAM" id="MobiDB-lite"/>
    </source>
</evidence>